<keyword evidence="1" id="KW-0812">Transmembrane</keyword>
<evidence type="ECO:0000256" key="1">
    <source>
        <dbReference type="SAM" id="Phobius"/>
    </source>
</evidence>
<dbReference type="RefSeq" id="WP_073058120.1">
    <property type="nucleotide sequence ID" value="NZ_FQUP01000007.1"/>
</dbReference>
<dbReference type="Pfam" id="PF06170">
    <property type="entry name" value="DUF983"/>
    <property type="match status" value="1"/>
</dbReference>
<keyword evidence="1" id="KW-1133">Transmembrane helix</keyword>
<dbReference type="EMBL" id="FQUP01000007">
    <property type="protein sequence ID" value="SHG77304.1"/>
    <property type="molecule type" value="Genomic_DNA"/>
</dbReference>
<name>A0A1M5MIM5_9HYPH</name>
<feature type="transmembrane region" description="Helical" evidence="1">
    <location>
        <begin position="69"/>
        <end position="89"/>
    </location>
</feature>
<evidence type="ECO:0000313" key="3">
    <source>
        <dbReference type="Proteomes" id="UP000184485"/>
    </source>
</evidence>
<dbReference type="OrthoDB" id="9799456at2"/>
<sequence>MSEWTGQASEATAARPRRSPWNAMARGFLCRCPACGKGRAFNGYLTVVDRCEACGEDLSHQRADDAPPYFTIMAVGHIIVPLILIVETAFHPSNFVHLVIWLPLTLILTLALLRPIKGAVVGLQWALYMHGFDPDHVPDEDAKAPWQPDLS</sequence>
<organism evidence="2 3">
    <name type="scientific">Kaistia soli DSM 19436</name>
    <dbReference type="NCBI Taxonomy" id="1122133"/>
    <lineage>
        <taxon>Bacteria</taxon>
        <taxon>Pseudomonadati</taxon>
        <taxon>Pseudomonadota</taxon>
        <taxon>Alphaproteobacteria</taxon>
        <taxon>Hyphomicrobiales</taxon>
        <taxon>Kaistiaceae</taxon>
        <taxon>Kaistia</taxon>
    </lineage>
</organism>
<dbReference type="InterPro" id="IPR009325">
    <property type="entry name" value="DUF983"/>
</dbReference>
<dbReference type="AlphaFoldDB" id="A0A1M5MIM5"/>
<keyword evidence="3" id="KW-1185">Reference proteome</keyword>
<gene>
    <name evidence="2" type="ORF">SAMN02745157_4799</name>
</gene>
<keyword evidence="1" id="KW-0472">Membrane</keyword>
<proteinExistence type="predicted"/>
<feature type="transmembrane region" description="Helical" evidence="1">
    <location>
        <begin position="95"/>
        <end position="113"/>
    </location>
</feature>
<reference evidence="2 3" key="1">
    <citation type="submission" date="2016-11" db="EMBL/GenBank/DDBJ databases">
        <authorList>
            <person name="Jaros S."/>
            <person name="Januszkiewicz K."/>
            <person name="Wedrychowicz H."/>
        </authorList>
    </citation>
    <scope>NUCLEOTIDE SEQUENCE [LARGE SCALE GENOMIC DNA]</scope>
    <source>
        <strain evidence="2 3">DSM 19436</strain>
    </source>
</reference>
<protein>
    <submittedName>
        <fullName evidence="2">Uncharacterized conserved protein, DUF983 family</fullName>
    </submittedName>
</protein>
<dbReference type="NCBIfam" id="NF004633">
    <property type="entry name" value="PRK05978.1"/>
    <property type="match status" value="1"/>
</dbReference>
<evidence type="ECO:0000313" key="2">
    <source>
        <dbReference type="EMBL" id="SHG77304.1"/>
    </source>
</evidence>
<dbReference type="STRING" id="1122133.SAMN02745157_4799"/>
<accession>A0A1M5MIM5</accession>
<dbReference type="Proteomes" id="UP000184485">
    <property type="component" value="Unassembled WGS sequence"/>
</dbReference>